<feature type="compositionally biased region" description="Basic and acidic residues" evidence="1">
    <location>
        <begin position="278"/>
        <end position="299"/>
    </location>
</feature>
<organism evidence="2">
    <name type="scientific">Phaffia rhodozyma</name>
    <name type="common">Yeast</name>
    <name type="synonym">Xanthophyllomyces dendrorhous</name>
    <dbReference type="NCBI Taxonomy" id="264483"/>
    <lineage>
        <taxon>Eukaryota</taxon>
        <taxon>Fungi</taxon>
        <taxon>Dikarya</taxon>
        <taxon>Basidiomycota</taxon>
        <taxon>Agaricomycotina</taxon>
        <taxon>Tremellomycetes</taxon>
        <taxon>Cystofilobasidiales</taxon>
        <taxon>Mrakiaceae</taxon>
        <taxon>Phaffia</taxon>
    </lineage>
</organism>
<feature type="compositionally biased region" description="Low complexity" evidence="1">
    <location>
        <begin position="166"/>
        <end position="176"/>
    </location>
</feature>
<feature type="compositionally biased region" description="Basic and acidic residues" evidence="1">
    <location>
        <begin position="195"/>
        <end position="253"/>
    </location>
</feature>
<feature type="compositionally biased region" description="Basic and acidic residues" evidence="1">
    <location>
        <begin position="13"/>
        <end position="52"/>
    </location>
</feature>
<evidence type="ECO:0000313" key="2">
    <source>
        <dbReference type="EMBL" id="CDZ96609.1"/>
    </source>
</evidence>
<name>A0A0F7SGY6_PHARH</name>
<dbReference type="PANTHER" id="PTHR34117">
    <property type="entry name" value="STYLE CELL-CYCLE INHIBITOR 1"/>
    <property type="match status" value="1"/>
</dbReference>
<sequence length="334" mass="38085">MSDRSRSASPRRQSKDKSRSSRRDRDKDRDRSRDRGRDRSRDRSRSREREVDLQQEFGVDELSEDDYFLKSAEFRVWLKEEKKKYLDQLAGDDARRYFKKFVKAWNRGKLARSFYAPTTATSIPSSSQTSYKWSFATNRSKVDTTALTSARLAVDSATNLSTFAVSGASGPEPSRSSGGGRTMGPMIPKSFAMMEADRTFERETERDRERDERKRERKSARDEEKESRSGGREGRIEKRKETNAFNRQMRDRSPGGLEVDESTLMGTSGNDDFAAKIAARDRKQAEVNERRARQAESKKQAFGTSSNAMAEKNKATMAMFQQMAAQKYGAGGNI</sequence>
<dbReference type="EMBL" id="LN483144">
    <property type="protein sequence ID" value="CDZ96609.1"/>
    <property type="molecule type" value="Genomic_DNA"/>
</dbReference>
<dbReference type="PANTHER" id="PTHR34117:SF1">
    <property type="entry name" value="STYLE CELL-CYCLE INHIBITOR 1"/>
    <property type="match status" value="1"/>
</dbReference>
<dbReference type="InterPro" id="IPR044688">
    <property type="entry name" value="SCI-1-like"/>
</dbReference>
<evidence type="ECO:0000256" key="1">
    <source>
        <dbReference type="SAM" id="MobiDB-lite"/>
    </source>
</evidence>
<protein>
    <submittedName>
        <fullName evidence="2">Uncharacterized protein</fullName>
    </submittedName>
</protein>
<accession>A0A0F7SGY6</accession>
<proteinExistence type="predicted"/>
<dbReference type="AlphaFoldDB" id="A0A0F7SGY6"/>
<feature type="region of interest" description="Disordered" evidence="1">
    <location>
        <begin position="1"/>
        <end position="54"/>
    </location>
</feature>
<reference evidence="2" key="1">
    <citation type="submission" date="2014-08" db="EMBL/GenBank/DDBJ databases">
        <authorList>
            <person name="Sharma Rahul"/>
            <person name="Thines Marco"/>
        </authorList>
    </citation>
    <scope>NUCLEOTIDE SEQUENCE</scope>
</reference>
<feature type="region of interest" description="Disordered" evidence="1">
    <location>
        <begin position="163"/>
        <end position="307"/>
    </location>
</feature>